<keyword evidence="7" id="KW-0812">Transmembrane</keyword>
<comment type="function">
    <text evidence="7">Ethanolamine phosphate transferase involved in glycosylphosphatidylinositol-anchor biosynthesis. Transfers ethanolamine phosphate to the first alpha-1,4-linked mannose of the glycosylphosphatidylinositol precursor of GPI-anchor.</text>
</comment>
<feature type="domain" description="GPI ethanolamine phosphate transferase 1 C-terminal" evidence="8">
    <location>
        <begin position="293"/>
        <end position="715"/>
    </location>
</feature>
<feature type="non-terminal residue" evidence="9">
    <location>
        <position position="1"/>
    </location>
</feature>
<dbReference type="GO" id="GO:0006506">
    <property type="term" value="P:GPI anchor biosynthetic process"/>
    <property type="evidence" value="ECO:0007669"/>
    <property type="project" value="UniProtKB-UniPathway"/>
</dbReference>
<comment type="similarity">
    <text evidence="3 7">Belongs to the PIGG/PIGN/PIGO family. PIGN subfamily.</text>
</comment>
<feature type="transmembrane region" description="Helical" evidence="7">
    <location>
        <begin position="521"/>
        <end position="542"/>
    </location>
</feature>
<feature type="transmembrane region" description="Helical" evidence="7">
    <location>
        <begin position="723"/>
        <end position="748"/>
    </location>
</feature>
<dbReference type="Pfam" id="PF01663">
    <property type="entry name" value="Phosphodiest"/>
    <property type="match status" value="1"/>
</dbReference>
<dbReference type="PANTHER" id="PTHR12250">
    <property type="entry name" value="PHOSPHATIDYLINOSITOL GLYCAN, CLASS N"/>
    <property type="match status" value="1"/>
</dbReference>
<feature type="transmembrane region" description="Helical" evidence="7">
    <location>
        <begin position="418"/>
        <end position="438"/>
    </location>
</feature>
<name>A0A7R8UBH3_HERIL</name>
<dbReference type="UniPathway" id="UPA00196"/>
<dbReference type="SUPFAM" id="SSF53649">
    <property type="entry name" value="Alkaline phosphatase-like"/>
    <property type="match status" value="1"/>
</dbReference>
<comment type="subcellular location">
    <subcellularLocation>
        <location evidence="1 7">Endoplasmic reticulum membrane</location>
        <topology evidence="1 7">Multi-pass membrane protein</topology>
    </subcellularLocation>
</comment>
<accession>A0A7R8UBH3</accession>
<dbReference type="EC" id="2.-.-.-" evidence="7"/>
<evidence type="ECO:0000256" key="1">
    <source>
        <dbReference type="ARBA" id="ARBA00004477"/>
    </source>
</evidence>
<evidence type="ECO:0000256" key="7">
    <source>
        <dbReference type="RuleBase" id="RU367138"/>
    </source>
</evidence>
<feature type="transmembrane region" description="Helical" evidence="7">
    <location>
        <begin position="495"/>
        <end position="515"/>
    </location>
</feature>
<dbReference type="InterPro" id="IPR002591">
    <property type="entry name" value="Phosphodiest/P_Trfase"/>
</dbReference>
<feature type="transmembrane region" description="Helical" evidence="7">
    <location>
        <begin position="611"/>
        <end position="636"/>
    </location>
</feature>
<keyword evidence="7" id="KW-1133">Transmembrane helix</keyword>
<dbReference type="GO" id="GO:0051377">
    <property type="term" value="F:mannose-ethanolamine phosphotransferase activity"/>
    <property type="evidence" value="ECO:0007669"/>
    <property type="project" value="UniProtKB-UniRule"/>
</dbReference>
<dbReference type="EMBL" id="LR899009">
    <property type="protein sequence ID" value="CAD7077711.1"/>
    <property type="molecule type" value="Genomic_DNA"/>
</dbReference>
<organism evidence="9 10">
    <name type="scientific">Hermetia illucens</name>
    <name type="common">Black soldier fly</name>
    <dbReference type="NCBI Taxonomy" id="343691"/>
    <lineage>
        <taxon>Eukaryota</taxon>
        <taxon>Metazoa</taxon>
        <taxon>Ecdysozoa</taxon>
        <taxon>Arthropoda</taxon>
        <taxon>Hexapoda</taxon>
        <taxon>Insecta</taxon>
        <taxon>Pterygota</taxon>
        <taxon>Neoptera</taxon>
        <taxon>Endopterygota</taxon>
        <taxon>Diptera</taxon>
        <taxon>Brachycera</taxon>
        <taxon>Stratiomyomorpha</taxon>
        <taxon>Stratiomyidae</taxon>
        <taxon>Hermetiinae</taxon>
        <taxon>Hermetia</taxon>
    </lineage>
</organism>
<evidence type="ECO:0000256" key="5">
    <source>
        <dbReference type="ARBA" id="ARBA00022502"/>
    </source>
</evidence>
<dbReference type="FunCoup" id="A0A7R8UBH3">
    <property type="interactions" value="1082"/>
</dbReference>
<feature type="transmembrane region" description="Helical" evidence="7">
    <location>
        <begin position="656"/>
        <end position="680"/>
    </location>
</feature>
<protein>
    <recommendedName>
        <fullName evidence="4 7">GPI ethanolamine phosphate transferase 1</fullName>
        <ecNumber evidence="7">2.-.-.-</ecNumber>
    </recommendedName>
</protein>
<feature type="transmembrane region" description="Helical" evidence="7">
    <location>
        <begin position="573"/>
        <end position="590"/>
    </location>
</feature>
<evidence type="ECO:0000256" key="6">
    <source>
        <dbReference type="ARBA" id="ARBA00022824"/>
    </source>
</evidence>
<evidence type="ECO:0000259" key="8">
    <source>
        <dbReference type="Pfam" id="PF04987"/>
    </source>
</evidence>
<dbReference type="InterPro" id="IPR007070">
    <property type="entry name" value="GPI_EtnP_transferase_1"/>
</dbReference>
<dbReference type="Pfam" id="PF04987">
    <property type="entry name" value="PigN"/>
    <property type="match status" value="1"/>
</dbReference>
<keyword evidence="7" id="KW-0808">Transferase</keyword>
<feature type="transmembrane region" description="Helical" evidence="7">
    <location>
        <begin position="394"/>
        <end position="412"/>
    </location>
</feature>
<dbReference type="InParanoid" id="A0A7R8UBH3"/>
<dbReference type="PANTHER" id="PTHR12250:SF0">
    <property type="entry name" value="GPI ETHANOLAMINE PHOSPHATE TRANSFERASE 1"/>
    <property type="match status" value="1"/>
</dbReference>
<dbReference type="GO" id="GO:0005789">
    <property type="term" value="C:endoplasmic reticulum membrane"/>
    <property type="evidence" value="ECO:0007669"/>
    <property type="project" value="UniProtKB-SubCell"/>
</dbReference>
<evidence type="ECO:0000313" key="9">
    <source>
        <dbReference type="EMBL" id="CAD7077711.1"/>
    </source>
</evidence>
<evidence type="ECO:0000256" key="4">
    <source>
        <dbReference type="ARBA" id="ARBA00020831"/>
    </source>
</evidence>
<keyword evidence="5 7" id="KW-0337">GPI-anchor biosynthesis</keyword>
<evidence type="ECO:0000256" key="2">
    <source>
        <dbReference type="ARBA" id="ARBA00004687"/>
    </source>
</evidence>
<dbReference type="Proteomes" id="UP000594454">
    <property type="component" value="Chromosome 1"/>
</dbReference>
<gene>
    <name evidence="9" type="ORF">HERILL_LOCUS1033</name>
</gene>
<dbReference type="InterPro" id="IPR017850">
    <property type="entry name" value="Alkaline_phosphatase_core_sf"/>
</dbReference>
<proteinExistence type="inferred from homology"/>
<dbReference type="Gene3D" id="3.40.720.10">
    <property type="entry name" value="Alkaline Phosphatase, subunit A"/>
    <property type="match status" value="1"/>
</dbReference>
<keyword evidence="7" id="KW-0472">Membrane</keyword>
<reference evidence="9 10" key="1">
    <citation type="submission" date="2020-11" db="EMBL/GenBank/DDBJ databases">
        <authorList>
            <person name="Wallbank WR R."/>
            <person name="Pardo Diaz C."/>
            <person name="Kozak K."/>
            <person name="Martin S."/>
            <person name="Jiggins C."/>
            <person name="Moest M."/>
            <person name="Warren A I."/>
            <person name="Generalovic N T."/>
            <person name="Byers J.R.P. K."/>
            <person name="Montejo-Kovacevich G."/>
            <person name="Yen C E."/>
        </authorList>
    </citation>
    <scope>NUCLEOTIDE SEQUENCE [LARGE SCALE GENOMIC DNA]</scope>
</reference>
<feature type="transmembrane region" description="Helical" evidence="7">
    <location>
        <begin position="337"/>
        <end position="359"/>
    </location>
</feature>
<dbReference type="OrthoDB" id="2748310at2759"/>
<feature type="transmembrane region" description="Helical" evidence="7">
    <location>
        <begin position="692"/>
        <end position="711"/>
    </location>
</feature>
<comment type="pathway">
    <text evidence="2 7">Glycolipid biosynthesis; glycosylphosphatidylinositol-anchor biosynthesis.</text>
</comment>
<evidence type="ECO:0000313" key="10">
    <source>
        <dbReference type="Proteomes" id="UP000594454"/>
    </source>
</evidence>
<dbReference type="AlphaFoldDB" id="A0A7R8UBH3"/>
<sequence>KTYAWGSNDVLSAFSKADYNKKMEFYAYDHALDFSGKEKTYQLDMWVFSRARDYIVQNAARLKSESRIVFFFHLLGLDTAGHVHKPGSPLFFENLKVTDNGIFEMYQLFKEQFDDGETAFILTSDHGMTDKGSHGAGDIYETETPLVAWGAGIHNWHALPRKVSNRLKSKEIAGTRMASFDIEQADIAPLMAALIGTAMPINNYGKLPRDLLNVPDEYIAKAMFNNALQTLAQYEKLFAEFKEGLFSSGLPSFDKLNDSVVSEFKASARKSIQEGSYENVIEKSEEFIDFAIEGIEYYQMYYQHVLLFCTSLSFLGWIYYLLIMLENRAGKPSFRSSQVYTLAVAVAAVFEVFICLQGIPQSVGIYFILPVFCWARVFKKINMDSMRRTLMDNWKLLLGIAVGTELLVLTFFRREVISVAILGFIIFQNLTFKGLRFFDATRAQYYEWIFTGLLLLIFPLIPLRFFKKNDFFLMFGGLLWMTKLCLSVKDLKNSLLLQLLCLCGFINCVTCLYLQNSGGGLWVINILLTWALSGLAIISPIYSDITLKYRPTNIFFYFAVPFFHLSIGYEMTFFALLGVHVLSFVELSAATEDHSIPNSIRYRDDKKRGNLVENLNISAVMLLLIFLSFFGTGNMASVSSFDPMFVRFFVTTFSPFTMSALIILKLIVPILFITASITALTFRKQMDEKKMFLSLLLICELMGLNFLFMVTNKGSWLEIGTSISHFVIMEVTTLVLAVVSYVSKLLLFTDASKNFRVKTGKLV</sequence>
<keyword evidence="6 7" id="KW-0256">Endoplasmic reticulum</keyword>
<feature type="transmembrane region" description="Helical" evidence="7">
    <location>
        <begin position="305"/>
        <end position="325"/>
    </location>
</feature>
<dbReference type="InterPro" id="IPR017852">
    <property type="entry name" value="GPI_EtnP_transferase_1_C"/>
</dbReference>
<evidence type="ECO:0000256" key="3">
    <source>
        <dbReference type="ARBA" id="ARBA00008400"/>
    </source>
</evidence>
<feature type="transmembrane region" description="Helical" evidence="7">
    <location>
        <begin position="445"/>
        <end position="465"/>
    </location>
</feature>
<keyword evidence="10" id="KW-1185">Reference proteome</keyword>